<gene>
    <name evidence="2" type="ORF">N0V84_009435</name>
</gene>
<accession>A0A9W8W6D5</accession>
<evidence type="ECO:0000313" key="3">
    <source>
        <dbReference type="Proteomes" id="UP001140502"/>
    </source>
</evidence>
<evidence type="ECO:0000256" key="1">
    <source>
        <dbReference type="SAM" id="MobiDB-lite"/>
    </source>
</evidence>
<evidence type="ECO:0000313" key="2">
    <source>
        <dbReference type="EMBL" id="KAJ4313406.1"/>
    </source>
</evidence>
<name>A0A9W8W6D5_9HYPO</name>
<dbReference type="OrthoDB" id="5104026at2759"/>
<feature type="compositionally biased region" description="Basic and acidic residues" evidence="1">
    <location>
        <begin position="42"/>
        <end position="51"/>
    </location>
</feature>
<reference evidence="2" key="1">
    <citation type="submission" date="2022-10" db="EMBL/GenBank/DDBJ databases">
        <title>Tapping the CABI collections for fungal endophytes: first genome assemblies for Collariella, Neodidymelliopsis, Ascochyta clinopodiicola, Didymella pomorum, Didymosphaeria variabile, Neocosmospora piperis and Neocucurbitaria cava.</title>
        <authorList>
            <person name="Hill R."/>
        </authorList>
    </citation>
    <scope>NUCLEOTIDE SEQUENCE</scope>
    <source>
        <strain evidence="2">IMI 366586</strain>
    </source>
</reference>
<feature type="compositionally biased region" description="Acidic residues" evidence="1">
    <location>
        <begin position="52"/>
        <end position="64"/>
    </location>
</feature>
<proteinExistence type="predicted"/>
<feature type="compositionally biased region" description="Basic and acidic residues" evidence="1">
    <location>
        <begin position="1"/>
        <end position="10"/>
    </location>
</feature>
<sequence length="232" mass="26043">MSEISIKESIEFDDGTPDFPEPVNELVDDAIDSDTWTDDESDHLVDLPRSSDDDDDSLDGESENNDFRSMCPSPDEVNAESIPEAESSRTVADDSPAPRTTRFSQLFAKFTEEFLDIVQEDAQEAVIAATRAQKTEVGQLVKKHDRDIANARGEMKSLKRSINKRDLSNSAFQNDVSERFASLEQSAVDRILMLEKIISSRMTRLEKSINGRLASLEQSMNDRFAELEDSID</sequence>
<keyword evidence="3" id="KW-1185">Reference proteome</keyword>
<dbReference type="Proteomes" id="UP001140502">
    <property type="component" value="Unassembled WGS sequence"/>
</dbReference>
<feature type="region of interest" description="Disordered" evidence="1">
    <location>
        <begin position="1"/>
        <end position="98"/>
    </location>
</feature>
<organism evidence="2 3">
    <name type="scientific">Fusarium piperis</name>
    <dbReference type="NCBI Taxonomy" id="1435070"/>
    <lineage>
        <taxon>Eukaryota</taxon>
        <taxon>Fungi</taxon>
        <taxon>Dikarya</taxon>
        <taxon>Ascomycota</taxon>
        <taxon>Pezizomycotina</taxon>
        <taxon>Sordariomycetes</taxon>
        <taxon>Hypocreomycetidae</taxon>
        <taxon>Hypocreales</taxon>
        <taxon>Nectriaceae</taxon>
        <taxon>Fusarium</taxon>
        <taxon>Fusarium solani species complex</taxon>
    </lineage>
</organism>
<feature type="compositionally biased region" description="Acidic residues" evidence="1">
    <location>
        <begin position="26"/>
        <end position="41"/>
    </location>
</feature>
<dbReference type="AlphaFoldDB" id="A0A9W8W6D5"/>
<protein>
    <submittedName>
        <fullName evidence="2">Uncharacterized protein</fullName>
    </submittedName>
</protein>
<dbReference type="EMBL" id="JAPEUR010000259">
    <property type="protein sequence ID" value="KAJ4313406.1"/>
    <property type="molecule type" value="Genomic_DNA"/>
</dbReference>
<comment type="caution">
    <text evidence="2">The sequence shown here is derived from an EMBL/GenBank/DDBJ whole genome shotgun (WGS) entry which is preliminary data.</text>
</comment>